<sequence length="431" mass="47257">MKLQAIRGRSSVFLVFFLLLAGPLSGCMFRTLKEQQAQLDQLCLISGTIAGSTAQDDPRVVVLVGMIGNSPRLIDHFVSEGDGTWLMAAQPGLYQLAAFEDRSRDLIYQPGEPLLNREATQQVQCAAGGRVADIALRIPSAGSQAYGHDVDITQLVARSNDQQFEVSIASVTAAGAMATLDDDRFSDERVKSGMWAPFDFLVNAGPGIYFLEPYDAKRIPVLFVHGISGSPRNFRYLIEHLDRTRFQPWVYYYPSGARLPRVADHLTQTLLQLEVRYRVPKVLVVAHSMGGLVSRGFLLRHQKSSAAASPLFITLSTPWGGHSAAQKGVDYAPTVVRSWYDMAPSSDYLRTLFDDGTPVQVQGTEHHLLFSFKKDGSSSESDDGVVTVASQLRPEAQSQAHSLYGFNDTHTGILEDPAVSALLNKLLAEAR</sequence>
<dbReference type="InterPro" id="IPR007751">
    <property type="entry name" value="DUF676_lipase-like"/>
</dbReference>
<dbReference type="PANTHER" id="PTHR37946:SF1">
    <property type="entry name" value="SLL1969 PROTEIN"/>
    <property type="match status" value="1"/>
</dbReference>
<dbReference type="PANTHER" id="PTHR37946">
    <property type="entry name" value="SLL1969 PROTEIN"/>
    <property type="match status" value="1"/>
</dbReference>
<reference evidence="2 3" key="1">
    <citation type="submission" date="2020-08" db="EMBL/GenBank/DDBJ databases">
        <title>Genomic Encyclopedia of Type Strains, Phase IV (KMG-IV): sequencing the most valuable type-strain genomes for metagenomic binning, comparative biology and taxonomic classification.</title>
        <authorList>
            <person name="Goeker M."/>
        </authorList>
    </citation>
    <scope>NUCLEOTIDE SEQUENCE [LARGE SCALE GENOMIC DNA]</scope>
    <source>
        <strain evidence="2 3">DSM 26723</strain>
    </source>
</reference>
<comment type="caution">
    <text evidence="2">The sequence shown here is derived from an EMBL/GenBank/DDBJ whole genome shotgun (WGS) entry which is preliminary data.</text>
</comment>
<keyword evidence="3" id="KW-1185">Reference proteome</keyword>
<organism evidence="2 3">
    <name type="scientific">Povalibacter uvarum</name>
    <dbReference type="NCBI Taxonomy" id="732238"/>
    <lineage>
        <taxon>Bacteria</taxon>
        <taxon>Pseudomonadati</taxon>
        <taxon>Pseudomonadota</taxon>
        <taxon>Gammaproteobacteria</taxon>
        <taxon>Steroidobacterales</taxon>
        <taxon>Steroidobacteraceae</taxon>
        <taxon>Povalibacter</taxon>
    </lineage>
</organism>
<dbReference type="Proteomes" id="UP000588068">
    <property type="component" value="Unassembled WGS sequence"/>
</dbReference>
<proteinExistence type="predicted"/>
<dbReference type="InterPro" id="IPR029058">
    <property type="entry name" value="AB_hydrolase_fold"/>
</dbReference>
<protein>
    <submittedName>
        <fullName evidence="2">Pimeloyl-ACP methyl ester carboxylesterase</fullName>
    </submittedName>
</protein>
<dbReference type="SUPFAM" id="SSF53474">
    <property type="entry name" value="alpha/beta-Hydrolases"/>
    <property type="match status" value="1"/>
</dbReference>
<dbReference type="Gene3D" id="3.40.50.1820">
    <property type="entry name" value="alpha/beta hydrolase"/>
    <property type="match status" value="1"/>
</dbReference>
<evidence type="ECO:0000313" key="2">
    <source>
        <dbReference type="EMBL" id="MBB6095153.1"/>
    </source>
</evidence>
<dbReference type="RefSeq" id="WP_184334556.1">
    <property type="nucleotide sequence ID" value="NZ_JACHHZ010000005.1"/>
</dbReference>
<dbReference type="EMBL" id="JACHHZ010000005">
    <property type="protein sequence ID" value="MBB6095153.1"/>
    <property type="molecule type" value="Genomic_DNA"/>
</dbReference>
<dbReference type="Pfam" id="PF05057">
    <property type="entry name" value="DUF676"/>
    <property type="match status" value="1"/>
</dbReference>
<dbReference type="AlphaFoldDB" id="A0A841HQX0"/>
<name>A0A841HQX0_9GAMM</name>
<evidence type="ECO:0000313" key="3">
    <source>
        <dbReference type="Proteomes" id="UP000588068"/>
    </source>
</evidence>
<gene>
    <name evidence="2" type="ORF">HNQ60_004043</name>
</gene>
<feature type="domain" description="DUF676" evidence="1">
    <location>
        <begin position="221"/>
        <end position="335"/>
    </location>
</feature>
<accession>A0A841HQX0</accession>
<evidence type="ECO:0000259" key="1">
    <source>
        <dbReference type="Pfam" id="PF05057"/>
    </source>
</evidence>